<dbReference type="PANTHER" id="PTHR36505:SF1">
    <property type="entry name" value="BLR1072 PROTEIN"/>
    <property type="match status" value="1"/>
</dbReference>
<evidence type="ECO:0000313" key="2">
    <source>
        <dbReference type="EMBL" id="NMJ40808.1"/>
    </source>
</evidence>
<protein>
    <submittedName>
        <fullName evidence="2">PRC-barrel domain containing protein</fullName>
    </submittedName>
</protein>
<evidence type="ECO:0000313" key="3">
    <source>
        <dbReference type="Proteomes" id="UP000548582"/>
    </source>
</evidence>
<gene>
    <name evidence="2" type="ORF">GWK16_06115</name>
</gene>
<dbReference type="PANTHER" id="PTHR36505">
    <property type="entry name" value="BLR1072 PROTEIN"/>
    <property type="match status" value="1"/>
</dbReference>
<dbReference type="Pfam" id="PF05239">
    <property type="entry name" value="PRC"/>
    <property type="match status" value="1"/>
</dbReference>
<accession>A0A848EBX4</accession>
<sequence>MTAPTTGHLIAGGKVAGTDVYSFDQEHIGRIEDVMLDKPTGRVAYAVLSFGGFMGLGSKHYPLPWDMLRYDTTLGGYVVKLDKAQLERAPVAEEGWQDRRGTIDDYWAMPVV</sequence>
<dbReference type="Proteomes" id="UP000548582">
    <property type="component" value="Unassembled WGS sequence"/>
</dbReference>
<organism evidence="2 3">
    <name type="scientific">Neoroseomonas marina</name>
    <dbReference type="NCBI Taxonomy" id="1232220"/>
    <lineage>
        <taxon>Bacteria</taxon>
        <taxon>Pseudomonadati</taxon>
        <taxon>Pseudomonadota</taxon>
        <taxon>Alphaproteobacteria</taxon>
        <taxon>Acetobacterales</taxon>
        <taxon>Acetobacteraceae</taxon>
        <taxon>Neoroseomonas</taxon>
    </lineage>
</organism>
<dbReference type="AlphaFoldDB" id="A0A848EBX4"/>
<dbReference type="InterPro" id="IPR027275">
    <property type="entry name" value="PRC-brl_dom"/>
</dbReference>
<dbReference type="EMBL" id="JABBKX010000002">
    <property type="protein sequence ID" value="NMJ40808.1"/>
    <property type="molecule type" value="Genomic_DNA"/>
</dbReference>
<evidence type="ECO:0000259" key="1">
    <source>
        <dbReference type="Pfam" id="PF05239"/>
    </source>
</evidence>
<reference evidence="2 3" key="1">
    <citation type="submission" date="2020-03" db="EMBL/GenBank/DDBJ databases">
        <authorList>
            <person name="Sun Q."/>
        </authorList>
    </citation>
    <scope>NUCLEOTIDE SEQUENCE [LARGE SCALE GENOMIC DNA]</scope>
    <source>
        <strain evidence="2 3">JC162</strain>
    </source>
</reference>
<proteinExistence type="predicted"/>
<dbReference type="Gene3D" id="2.30.30.240">
    <property type="entry name" value="PRC-barrel domain"/>
    <property type="match status" value="1"/>
</dbReference>
<name>A0A848EBX4_9PROT</name>
<dbReference type="InterPro" id="IPR011033">
    <property type="entry name" value="PRC_barrel-like_sf"/>
</dbReference>
<keyword evidence="3" id="KW-1185">Reference proteome</keyword>
<comment type="caution">
    <text evidence="2">The sequence shown here is derived from an EMBL/GenBank/DDBJ whole genome shotgun (WGS) entry which is preliminary data.</text>
</comment>
<feature type="domain" description="PRC-barrel" evidence="1">
    <location>
        <begin position="14"/>
        <end position="86"/>
    </location>
</feature>
<dbReference type="SUPFAM" id="SSF50346">
    <property type="entry name" value="PRC-barrel domain"/>
    <property type="match status" value="1"/>
</dbReference>